<keyword evidence="3" id="KW-1185">Reference proteome</keyword>
<keyword evidence="1" id="KW-0175">Coiled coil</keyword>
<comment type="caution">
    <text evidence="2">The sequence shown here is derived from an EMBL/GenBank/DDBJ whole genome shotgun (WGS) entry which is preliminary data.</text>
</comment>
<proteinExistence type="predicted"/>
<dbReference type="EMBL" id="CAJVPV010006079">
    <property type="protein sequence ID" value="CAG8600031.1"/>
    <property type="molecule type" value="Genomic_DNA"/>
</dbReference>
<dbReference type="OrthoDB" id="2494718at2759"/>
<organism evidence="2 3">
    <name type="scientific">Acaulospora morrowiae</name>
    <dbReference type="NCBI Taxonomy" id="94023"/>
    <lineage>
        <taxon>Eukaryota</taxon>
        <taxon>Fungi</taxon>
        <taxon>Fungi incertae sedis</taxon>
        <taxon>Mucoromycota</taxon>
        <taxon>Glomeromycotina</taxon>
        <taxon>Glomeromycetes</taxon>
        <taxon>Diversisporales</taxon>
        <taxon>Acaulosporaceae</taxon>
        <taxon>Acaulospora</taxon>
    </lineage>
</organism>
<accession>A0A9N9CFL1</accession>
<name>A0A9N9CFL1_9GLOM</name>
<reference evidence="2" key="1">
    <citation type="submission" date="2021-06" db="EMBL/GenBank/DDBJ databases">
        <authorList>
            <person name="Kallberg Y."/>
            <person name="Tangrot J."/>
            <person name="Rosling A."/>
        </authorList>
    </citation>
    <scope>NUCLEOTIDE SEQUENCE</scope>
    <source>
        <strain evidence="2">CL551</strain>
    </source>
</reference>
<protein>
    <submittedName>
        <fullName evidence="2">6527_t:CDS:1</fullName>
    </submittedName>
</protein>
<dbReference type="Proteomes" id="UP000789342">
    <property type="component" value="Unassembled WGS sequence"/>
</dbReference>
<sequence length="436" mass="50562">LTITKDTDMEEVLQSQEITDMDEGLDIEQPYTKIDKGKGKNIINQEYSSTDKDQQITRKDNTTTEHTRLTKIAIDPEKIPGVTPTNKLQYIKKKVAKISLYKYTKYKNYTGKKILMALFGKHDEAEQACTIPLIKGGNIFFKKVQATDIKKALSCTICIWDIPTDLTKKNIATALTNYRLINQITIQQANSCLSSTVTLHNMDDYQELNQKWSISYKNYHIRIFPYFGTREAKENRNKYTATIANLLENITAKNLEHIIKQVNAQTCYIPKKDDNNYKRLAIFAFHNQKDRKQATNQNFQVKGHDITWKIYNPNISKSTQSTFVYMKKLNKKLHGTEIKERHKEVKLLDNRISYLETDIANRYFDEMEQIEEDLQATTMENMNTNNNSDLIEAQVQINQKINKMDETIEKLINTFILLSNTPPANSTHNIPTTFTQ</sequence>
<evidence type="ECO:0000256" key="1">
    <source>
        <dbReference type="SAM" id="Coils"/>
    </source>
</evidence>
<evidence type="ECO:0000313" key="2">
    <source>
        <dbReference type="EMBL" id="CAG8600031.1"/>
    </source>
</evidence>
<evidence type="ECO:0000313" key="3">
    <source>
        <dbReference type="Proteomes" id="UP000789342"/>
    </source>
</evidence>
<feature type="coiled-coil region" evidence="1">
    <location>
        <begin position="360"/>
        <end position="410"/>
    </location>
</feature>
<gene>
    <name evidence="2" type="ORF">AMORRO_LOCUS7745</name>
</gene>
<feature type="non-terminal residue" evidence="2">
    <location>
        <position position="436"/>
    </location>
</feature>
<dbReference type="AlphaFoldDB" id="A0A9N9CFL1"/>